<evidence type="ECO:0000313" key="1">
    <source>
        <dbReference type="EMBL" id="KAG2230256.1"/>
    </source>
</evidence>
<proteinExistence type="predicted"/>
<accession>A0A8H7VPR2</accession>
<reference evidence="1" key="1">
    <citation type="submission" date="2021-01" db="EMBL/GenBank/DDBJ databases">
        <title>Metabolic potential, ecology and presence of endohyphal bacteria is reflected in genomic diversity of Mucoromycotina.</title>
        <authorList>
            <person name="Muszewska A."/>
            <person name="Okrasinska A."/>
            <person name="Steczkiewicz K."/>
            <person name="Drgas O."/>
            <person name="Orlowska M."/>
            <person name="Perlinska-Lenart U."/>
            <person name="Aleksandrzak-Piekarczyk T."/>
            <person name="Szatraj K."/>
            <person name="Zielenkiewicz U."/>
            <person name="Pilsyk S."/>
            <person name="Malc E."/>
            <person name="Mieczkowski P."/>
            <person name="Kruszewska J.S."/>
            <person name="Biernat P."/>
            <person name="Pawlowska J."/>
        </authorList>
    </citation>
    <scope>NUCLEOTIDE SEQUENCE</scope>
    <source>
        <strain evidence="1">WA0000018081</strain>
    </source>
</reference>
<dbReference type="AlphaFoldDB" id="A0A8H7VPR2"/>
<name>A0A8H7VPR2_9FUNG</name>
<gene>
    <name evidence="1" type="ORF">INT48_009826</name>
</gene>
<keyword evidence="2" id="KW-1185">Reference proteome</keyword>
<comment type="caution">
    <text evidence="1">The sequence shown here is derived from an EMBL/GenBank/DDBJ whole genome shotgun (WGS) entry which is preliminary data.</text>
</comment>
<evidence type="ECO:0000313" key="2">
    <source>
        <dbReference type="Proteomes" id="UP000613177"/>
    </source>
</evidence>
<protein>
    <submittedName>
        <fullName evidence="1">Uncharacterized protein</fullName>
    </submittedName>
</protein>
<sequence length="351" mass="40983">MSNQDNSSNSTVLANATIDSPELNSRWSQNYKQRITEFYDFEGEDFRHFRALLESFFAINGTTQDRRKVIILKAQLRHAAAIFFSNDLKNKNLALEKASYYKAINLLQDRFLSKDLLEEYKYAFQAMKQTTSERPQMYLSRLHEAADLADIQDDKMIFSRFRADWNSNAWWNAHAVKPIHLVNNPFVSGDYYNGSNGIKFDSDKMKNDTMTSHVSPRQKILKLFVILLMTNCSIWILNGSPHHRDEVIAEIEILYLKEIKDIQDYKIAKPKFDYHDLKCNMFKEASDEHLNSLNADCTIFEEFIKDKVDISNVPDDLKSPFLNLLYEFEYIFDSLSNCPLSQCDIFFSVDL</sequence>
<dbReference type="Proteomes" id="UP000613177">
    <property type="component" value="Unassembled WGS sequence"/>
</dbReference>
<dbReference type="EMBL" id="JAEPRE010000213">
    <property type="protein sequence ID" value="KAG2230256.1"/>
    <property type="molecule type" value="Genomic_DNA"/>
</dbReference>
<organism evidence="1 2">
    <name type="scientific">Thamnidium elegans</name>
    <dbReference type="NCBI Taxonomy" id="101142"/>
    <lineage>
        <taxon>Eukaryota</taxon>
        <taxon>Fungi</taxon>
        <taxon>Fungi incertae sedis</taxon>
        <taxon>Mucoromycota</taxon>
        <taxon>Mucoromycotina</taxon>
        <taxon>Mucoromycetes</taxon>
        <taxon>Mucorales</taxon>
        <taxon>Mucorineae</taxon>
        <taxon>Mucoraceae</taxon>
        <taxon>Thamnidium</taxon>
    </lineage>
</organism>